<dbReference type="GO" id="GO:0016705">
    <property type="term" value="F:oxidoreductase activity, acting on paired donors, with incorporation or reduction of molecular oxygen"/>
    <property type="evidence" value="ECO:0007669"/>
    <property type="project" value="InterPro"/>
</dbReference>
<dbReference type="PANTHER" id="PTHR42905:SF16">
    <property type="entry name" value="CARBOXYPHOSPHONOENOLPYRUVATE PHOSPHONOMUTASE-LIKE PROTEIN (AFU_ORTHOLOGUE AFUA_5G07230)"/>
    <property type="match status" value="1"/>
</dbReference>
<dbReference type="Pfam" id="PF13714">
    <property type="entry name" value="PEP_mutase"/>
    <property type="match status" value="1"/>
</dbReference>
<reference evidence="1 2" key="1">
    <citation type="submission" date="2019-07" db="EMBL/GenBank/DDBJ databases">
        <title>Lentzea xizangensis sp. nov., isolated from Qinghai-Tibetan Plateau Soils.</title>
        <authorList>
            <person name="Huang J."/>
        </authorList>
    </citation>
    <scope>NUCLEOTIDE SEQUENCE [LARGE SCALE GENOMIC DNA]</scope>
    <source>
        <strain evidence="1 2">FXJ1.1311</strain>
    </source>
</reference>
<evidence type="ECO:0000313" key="1">
    <source>
        <dbReference type="EMBL" id="TWP44045.1"/>
    </source>
</evidence>
<evidence type="ECO:0000313" key="2">
    <source>
        <dbReference type="Proteomes" id="UP000316639"/>
    </source>
</evidence>
<dbReference type="SUPFAM" id="SSF51621">
    <property type="entry name" value="Phosphoenolpyruvate/pyruvate domain"/>
    <property type="match status" value="1"/>
</dbReference>
<dbReference type="GO" id="GO:0020037">
    <property type="term" value="F:heme binding"/>
    <property type="evidence" value="ECO:0007669"/>
    <property type="project" value="InterPro"/>
</dbReference>
<comment type="caution">
    <text evidence="1">The sequence shown here is derived from an EMBL/GenBank/DDBJ whole genome shotgun (WGS) entry which is preliminary data.</text>
</comment>
<keyword evidence="2" id="KW-1185">Reference proteome</keyword>
<dbReference type="Proteomes" id="UP000316639">
    <property type="component" value="Unassembled WGS sequence"/>
</dbReference>
<keyword evidence="1" id="KW-0456">Lyase</keyword>
<dbReference type="InterPro" id="IPR040442">
    <property type="entry name" value="Pyrv_kinase-like_dom_sf"/>
</dbReference>
<dbReference type="GO" id="GO:0005506">
    <property type="term" value="F:iron ion binding"/>
    <property type="evidence" value="ECO:0007669"/>
    <property type="project" value="InterPro"/>
</dbReference>
<organism evidence="1 2">
    <name type="scientific">Lentzea tibetensis</name>
    <dbReference type="NCBI Taxonomy" id="2591470"/>
    <lineage>
        <taxon>Bacteria</taxon>
        <taxon>Bacillati</taxon>
        <taxon>Actinomycetota</taxon>
        <taxon>Actinomycetes</taxon>
        <taxon>Pseudonocardiales</taxon>
        <taxon>Pseudonocardiaceae</taxon>
        <taxon>Lentzea</taxon>
    </lineage>
</organism>
<gene>
    <name evidence="1" type="ORF">FKR81_41700</name>
</gene>
<dbReference type="PANTHER" id="PTHR42905">
    <property type="entry name" value="PHOSPHOENOLPYRUVATE CARBOXYLASE"/>
    <property type="match status" value="1"/>
</dbReference>
<dbReference type="InterPro" id="IPR015813">
    <property type="entry name" value="Pyrv/PenolPyrv_kinase-like_dom"/>
</dbReference>
<dbReference type="AlphaFoldDB" id="A0A563EF67"/>
<dbReference type="GO" id="GO:0004497">
    <property type="term" value="F:monooxygenase activity"/>
    <property type="evidence" value="ECO:0007669"/>
    <property type="project" value="InterPro"/>
</dbReference>
<dbReference type="Gene3D" id="3.20.20.60">
    <property type="entry name" value="Phosphoenolpyruvate-binding domains"/>
    <property type="match status" value="1"/>
</dbReference>
<dbReference type="RefSeq" id="WP_146360945.1">
    <property type="nucleotide sequence ID" value="NZ_VOBR01000055.1"/>
</dbReference>
<name>A0A563EF67_9PSEU</name>
<dbReference type="CDD" id="cd00377">
    <property type="entry name" value="ICL_PEPM"/>
    <property type="match status" value="1"/>
</dbReference>
<dbReference type="InterPro" id="IPR036396">
    <property type="entry name" value="Cyt_P450_sf"/>
</dbReference>
<proteinExistence type="predicted"/>
<keyword evidence="1" id="KW-0670">Pyruvate</keyword>
<dbReference type="PROSITE" id="PS00086">
    <property type="entry name" value="CYTOCHROME_P450"/>
    <property type="match status" value="1"/>
</dbReference>
<dbReference type="InterPro" id="IPR039556">
    <property type="entry name" value="ICL/PEPM"/>
</dbReference>
<dbReference type="GO" id="GO:0016829">
    <property type="term" value="F:lyase activity"/>
    <property type="evidence" value="ECO:0007669"/>
    <property type="project" value="UniProtKB-KW"/>
</dbReference>
<accession>A0A563EF67</accession>
<dbReference type="EMBL" id="VOBR01000055">
    <property type="protein sequence ID" value="TWP44045.1"/>
    <property type="molecule type" value="Genomic_DNA"/>
</dbReference>
<sequence length="414" mass="43786">MTDPLSEYEVPSVPAGTTGVAWLRATVVRFSEGETHRRRRALTEDLLAKLDVTPQGRPVDAIAAALGLPADGVDAIAASYQPHLPITADADAAVERLVALCGTRDEVTAAKIALLVQSCATDAFIEHLRAGRLDPPVPVTRRVTPEGERIEVDLTGAPFGRGRHACPGRELAHRFAPSFRELHDGFLLLPNAWDHASAAALVQAGFPAVGTTSLGVAASFGIPDAEGMTRPETVALACRLRHLPCHVSVDVEMGFSSDPAAVGDLVASLGVAGVNLEDGAEDPVERAEFVRAVKERAPDVFLNARIDTHWLHRDEKSTKDRALRYLDAGADGIFVPGLTGIEAFTNAVPAPVNVLHSGELTLDQLWERGVRRVSTGSLLFRTALKAAVDAALAVRGGAPVPPAFGYAETDALSS</sequence>
<protein>
    <submittedName>
        <fullName evidence="1">Isocitrate lyase/phosphoenolpyruvate mutase family protein</fullName>
    </submittedName>
</protein>
<dbReference type="OrthoDB" id="9780430at2"/>
<dbReference type="SUPFAM" id="SSF48264">
    <property type="entry name" value="Cytochrome P450"/>
    <property type="match status" value="1"/>
</dbReference>
<dbReference type="InterPro" id="IPR017972">
    <property type="entry name" value="Cyt_P450_CS"/>
</dbReference>